<sequence>MTTAHNHCSLITVHKGTAKFPTSFETSDSKTLLKLAPRMAVAPHVYAALSSSERMRLRALAAARSSYTAVLISKSAARVHGLWVIPRPREEIELALPGTNLPSRSRWKKGWRYRKTVLLSCEQIQGARCVSPARAVVDIARFHGLVDGLVAAESALRAGIERQELAQEITALGRVKNARIARAVIDAAADNSRSPLQSLCRALILAAGIPCTMRMHPSTEEHVLLCLNNWLYVVVDEQKKTPANIQTRGRKHQTLRIRSEELIAHPERVVRAIEQALFQTNRPRSLRTGERGSFPAG</sequence>
<dbReference type="RefSeq" id="WP_075730235.1">
    <property type="nucleotide sequence ID" value="NZ_BJNB01000023.1"/>
</dbReference>
<reference evidence="1 2" key="1">
    <citation type="submission" date="2019-06" db="EMBL/GenBank/DDBJ databases">
        <title>Whole genome shotgun sequence of Corynebacterium flavescens NBRC 14136.</title>
        <authorList>
            <person name="Hosoyama A."/>
            <person name="Uohara A."/>
            <person name="Ohji S."/>
            <person name="Ichikawa N."/>
        </authorList>
    </citation>
    <scope>NUCLEOTIDE SEQUENCE [LARGE SCALE GENOMIC DNA]</scope>
    <source>
        <strain evidence="1 2">NBRC 14136</strain>
    </source>
</reference>
<evidence type="ECO:0008006" key="3">
    <source>
        <dbReference type="Google" id="ProtNLM"/>
    </source>
</evidence>
<name>A0AB73B8K5_CORFL</name>
<evidence type="ECO:0000313" key="1">
    <source>
        <dbReference type="EMBL" id="GEB98047.1"/>
    </source>
</evidence>
<proteinExistence type="predicted"/>
<dbReference type="GeneID" id="82880838"/>
<protein>
    <recommendedName>
        <fullName evidence="3">DUF5655 domain-containing protein</fullName>
    </recommendedName>
</protein>
<dbReference type="Proteomes" id="UP000315353">
    <property type="component" value="Unassembled WGS sequence"/>
</dbReference>
<evidence type="ECO:0000313" key="2">
    <source>
        <dbReference type="Proteomes" id="UP000315353"/>
    </source>
</evidence>
<accession>A0AB73B8K5</accession>
<comment type="caution">
    <text evidence="1">The sequence shown here is derived from an EMBL/GenBank/DDBJ whole genome shotgun (WGS) entry which is preliminary data.</text>
</comment>
<dbReference type="EMBL" id="BJNB01000023">
    <property type="protein sequence ID" value="GEB98047.1"/>
    <property type="molecule type" value="Genomic_DNA"/>
</dbReference>
<dbReference type="AlphaFoldDB" id="A0AB73B8K5"/>
<organism evidence="1 2">
    <name type="scientific">Corynebacterium flavescens</name>
    <dbReference type="NCBI Taxonomy" id="28028"/>
    <lineage>
        <taxon>Bacteria</taxon>
        <taxon>Bacillati</taxon>
        <taxon>Actinomycetota</taxon>
        <taxon>Actinomycetes</taxon>
        <taxon>Mycobacteriales</taxon>
        <taxon>Corynebacteriaceae</taxon>
        <taxon>Corynebacterium</taxon>
    </lineage>
</organism>
<gene>
    <name evidence="1" type="ORF">CFL01nite_15420</name>
</gene>